<evidence type="ECO:0000256" key="7">
    <source>
        <dbReference type="ARBA" id="ARBA00022842"/>
    </source>
</evidence>
<keyword evidence="8 9" id="KW-0694">RNA-binding</keyword>
<protein>
    <submittedName>
        <fullName evidence="12">Uncharacterized protein</fullName>
    </submittedName>
</protein>
<sequence>MGGVSPSREMKGSVRSVEQIIGYRFKNKRLLEEALTHSYSSSSGADSLSYQRLEFLGDAVISLAISRYFFDEYPQLKPGELSDLREAYVSNEKLARVAVRHDLYEYIRRFNVKSLDDQVKKFTEAVRGKDDEVLYDAPVVAPDILADIVESIAAAVYHDVDFDLKRVWMILKDLLKPIPIRTIEDLEKYKHPVKKLFDLCRKQGKKVQIKHRSDGSETVANVYIDGGLFESASSDQKEIARRSAAKSALLKLSPSRSNNVDEVSEIEDDSKANGFVYEKQAQELLVP</sequence>
<dbReference type="InterPro" id="IPR000999">
    <property type="entry name" value="RNase_III_dom"/>
</dbReference>
<evidence type="ECO:0000256" key="9">
    <source>
        <dbReference type="PROSITE-ProRule" id="PRU00266"/>
    </source>
</evidence>
<dbReference type="GO" id="GO:0005634">
    <property type="term" value="C:nucleus"/>
    <property type="evidence" value="ECO:0007669"/>
    <property type="project" value="TreeGrafter"/>
</dbReference>
<comment type="cofactor">
    <cofactor evidence="1">
        <name>Mn(2+)</name>
        <dbReference type="ChEBI" id="CHEBI:29035"/>
    </cofactor>
</comment>
<feature type="domain" description="DRBM" evidence="10">
    <location>
        <begin position="191"/>
        <end position="254"/>
    </location>
</feature>
<dbReference type="FunFam" id="1.10.1520.10:FF:000004">
    <property type="entry name" value="Endoribonuclease dicer-like 1"/>
    <property type="match status" value="1"/>
</dbReference>
<dbReference type="SUPFAM" id="SSF69065">
    <property type="entry name" value="RNase III domain-like"/>
    <property type="match status" value="1"/>
</dbReference>
<evidence type="ECO:0000256" key="8">
    <source>
        <dbReference type="ARBA" id="ARBA00022884"/>
    </source>
</evidence>
<dbReference type="Pfam" id="PF00035">
    <property type="entry name" value="dsrm"/>
    <property type="match status" value="1"/>
</dbReference>
<comment type="cofactor">
    <cofactor evidence="2">
        <name>Mg(2+)</name>
        <dbReference type="ChEBI" id="CHEBI:18420"/>
    </cofactor>
</comment>
<evidence type="ECO:0000256" key="3">
    <source>
        <dbReference type="ARBA" id="ARBA00022722"/>
    </source>
</evidence>
<dbReference type="GO" id="GO:0046872">
    <property type="term" value="F:metal ion binding"/>
    <property type="evidence" value="ECO:0007669"/>
    <property type="project" value="UniProtKB-KW"/>
</dbReference>
<evidence type="ECO:0000256" key="6">
    <source>
        <dbReference type="ARBA" id="ARBA00022801"/>
    </source>
</evidence>
<evidence type="ECO:0000313" key="13">
    <source>
        <dbReference type="Proteomes" id="UP000796880"/>
    </source>
</evidence>
<gene>
    <name evidence="12" type="ORF">FNV43_RR04611</name>
</gene>
<dbReference type="SUPFAM" id="SSF54768">
    <property type="entry name" value="dsRNA-binding domain-like"/>
    <property type="match status" value="1"/>
</dbReference>
<accession>A0A8K0HL26</accession>
<dbReference type="AlphaFoldDB" id="A0A8K0HL26"/>
<dbReference type="Proteomes" id="UP000796880">
    <property type="component" value="Unassembled WGS sequence"/>
</dbReference>
<dbReference type="GO" id="GO:0004525">
    <property type="term" value="F:ribonuclease III activity"/>
    <property type="evidence" value="ECO:0007669"/>
    <property type="project" value="InterPro"/>
</dbReference>
<dbReference type="GO" id="GO:0003723">
    <property type="term" value="F:RNA binding"/>
    <property type="evidence" value="ECO:0007669"/>
    <property type="project" value="UniProtKB-UniRule"/>
</dbReference>
<dbReference type="InterPro" id="IPR036389">
    <property type="entry name" value="RNase_III_sf"/>
</dbReference>
<organism evidence="12 13">
    <name type="scientific">Rhamnella rubrinervis</name>
    <dbReference type="NCBI Taxonomy" id="2594499"/>
    <lineage>
        <taxon>Eukaryota</taxon>
        <taxon>Viridiplantae</taxon>
        <taxon>Streptophyta</taxon>
        <taxon>Embryophyta</taxon>
        <taxon>Tracheophyta</taxon>
        <taxon>Spermatophyta</taxon>
        <taxon>Magnoliopsida</taxon>
        <taxon>eudicotyledons</taxon>
        <taxon>Gunneridae</taxon>
        <taxon>Pentapetalae</taxon>
        <taxon>rosids</taxon>
        <taxon>fabids</taxon>
        <taxon>Rosales</taxon>
        <taxon>Rhamnaceae</taxon>
        <taxon>rhamnoid group</taxon>
        <taxon>Rhamneae</taxon>
        <taxon>Rhamnella</taxon>
    </lineage>
</organism>
<dbReference type="Gene3D" id="3.30.160.20">
    <property type="match status" value="1"/>
</dbReference>
<keyword evidence="5" id="KW-0255">Endonuclease</keyword>
<dbReference type="CDD" id="cd00593">
    <property type="entry name" value="RIBOc"/>
    <property type="match status" value="1"/>
</dbReference>
<dbReference type="PANTHER" id="PTHR14950:SF49">
    <property type="entry name" value="RIBONUCLEASE 3-LIKE PROTEIN 2-RELATED"/>
    <property type="match status" value="1"/>
</dbReference>
<reference evidence="12" key="1">
    <citation type="submission" date="2020-03" db="EMBL/GenBank/DDBJ databases">
        <title>A high-quality chromosome-level genome assembly of a woody plant with both climbing and erect habits, Rhamnella rubrinervis.</title>
        <authorList>
            <person name="Lu Z."/>
            <person name="Yang Y."/>
            <person name="Zhu X."/>
            <person name="Sun Y."/>
        </authorList>
    </citation>
    <scope>NUCLEOTIDE SEQUENCE</scope>
    <source>
        <strain evidence="12">BYM</strain>
        <tissue evidence="12">Leaf</tissue>
    </source>
</reference>
<dbReference type="PROSITE" id="PS00517">
    <property type="entry name" value="RNASE_3_1"/>
    <property type="match status" value="1"/>
</dbReference>
<keyword evidence="3" id="KW-0540">Nuclease</keyword>
<evidence type="ECO:0000259" key="11">
    <source>
        <dbReference type="PROSITE" id="PS50142"/>
    </source>
</evidence>
<name>A0A8K0HL26_9ROSA</name>
<evidence type="ECO:0000256" key="5">
    <source>
        <dbReference type="ARBA" id="ARBA00022759"/>
    </source>
</evidence>
<dbReference type="PROSITE" id="PS50137">
    <property type="entry name" value="DS_RBD"/>
    <property type="match status" value="1"/>
</dbReference>
<dbReference type="InterPro" id="IPR014720">
    <property type="entry name" value="dsRBD_dom"/>
</dbReference>
<proteinExistence type="predicted"/>
<dbReference type="PROSITE" id="PS50142">
    <property type="entry name" value="RNASE_3_2"/>
    <property type="match status" value="1"/>
</dbReference>
<dbReference type="SMART" id="SM00535">
    <property type="entry name" value="RIBOc"/>
    <property type="match status" value="1"/>
</dbReference>
<keyword evidence="7" id="KW-0460">Magnesium</keyword>
<feature type="domain" description="RNase III" evidence="11">
    <location>
        <begin position="14"/>
        <end position="161"/>
    </location>
</feature>
<dbReference type="GO" id="GO:0005737">
    <property type="term" value="C:cytoplasm"/>
    <property type="evidence" value="ECO:0007669"/>
    <property type="project" value="TreeGrafter"/>
</dbReference>
<comment type="caution">
    <text evidence="12">The sequence shown here is derived from an EMBL/GenBank/DDBJ whole genome shotgun (WGS) entry which is preliminary data.</text>
</comment>
<dbReference type="GO" id="GO:0030422">
    <property type="term" value="P:siRNA processing"/>
    <property type="evidence" value="ECO:0007669"/>
    <property type="project" value="TreeGrafter"/>
</dbReference>
<dbReference type="Gene3D" id="1.10.1520.10">
    <property type="entry name" value="Ribonuclease III domain"/>
    <property type="match status" value="1"/>
</dbReference>
<dbReference type="PANTHER" id="PTHR14950">
    <property type="entry name" value="DICER-RELATED"/>
    <property type="match status" value="1"/>
</dbReference>
<evidence type="ECO:0000256" key="4">
    <source>
        <dbReference type="ARBA" id="ARBA00022723"/>
    </source>
</evidence>
<evidence type="ECO:0000256" key="2">
    <source>
        <dbReference type="ARBA" id="ARBA00001946"/>
    </source>
</evidence>
<keyword evidence="6" id="KW-0378">Hydrolase</keyword>
<dbReference type="EMBL" id="VOIH02000002">
    <property type="protein sequence ID" value="KAF3454164.1"/>
    <property type="molecule type" value="Genomic_DNA"/>
</dbReference>
<evidence type="ECO:0000313" key="12">
    <source>
        <dbReference type="EMBL" id="KAF3454164.1"/>
    </source>
</evidence>
<dbReference type="OrthoDB" id="416741at2759"/>
<dbReference type="Pfam" id="PF00636">
    <property type="entry name" value="Ribonuclease_3"/>
    <property type="match status" value="1"/>
</dbReference>
<keyword evidence="13" id="KW-1185">Reference proteome</keyword>
<evidence type="ECO:0000256" key="1">
    <source>
        <dbReference type="ARBA" id="ARBA00001936"/>
    </source>
</evidence>
<keyword evidence="4" id="KW-0479">Metal-binding</keyword>
<evidence type="ECO:0000259" key="10">
    <source>
        <dbReference type="PROSITE" id="PS50137"/>
    </source>
</evidence>